<sequence>NLINISVYLKIGLKDSINICFFVLSCADLTCVVMLGVQDVIAIFPESIQLVWRTDGLSLNFLVAFYYGAFYDVSQGITTFIAVQKCWCVALPFRFKGTFTTARTAVIVAAVSVAALSMNLPVLSTQGLQEIMLPGANATLLLLWTAESRQQIIPIVGLVSLIYTNTCQFTVIFCLVVLASNLRASSKFRNSSTVSTVDPPATSDLKIDNSKQNLMTDRLSCKKGTAGHRTITGNRAGEISTSGRKDIAPAPRRNKITSRKELQAIKSTTFVSILFVSCNTFKLLNYYVILCVPEYKLNGRFQNTYFLSNSCRIFLESLHISLNMFVYLKFNTRFRSTLMSGCGTG</sequence>
<dbReference type="PANTHER" id="PTHR46641:SF18">
    <property type="entry name" value="G-PROTEIN COUPLED RECEPTORS FAMILY 1 PROFILE DOMAIN-CONTAINING PROTEIN"/>
    <property type="match status" value="1"/>
</dbReference>
<feature type="transmembrane region" description="Helical" evidence="5">
    <location>
        <begin position="64"/>
        <end position="83"/>
    </location>
</feature>
<evidence type="ECO:0000256" key="3">
    <source>
        <dbReference type="ARBA" id="ARBA00022989"/>
    </source>
</evidence>
<keyword evidence="8" id="KW-1185">Reference proteome</keyword>
<dbReference type="InterPro" id="IPR052954">
    <property type="entry name" value="GPCR-Ligand_Int"/>
</dbReference>
<evidence type="ECO:0000256" key="1">
    <source>
        <dbReference type="ARBA" id="ARBA00004370"/>
    </source>
</evidence>
<dbReference type="Proteomes" id="UP001497497">
    <property type="component" value="Unassembled WGS sequence"/>
</dbReference>
<comment type="caution">
    <text evidence="7">The sequence shown here is derived from an EMBL/GenBank/DDBJ whole genome shotgun (WGS) entry which is preliminary data.</text>
</comment>
<keyword evidence="3 5" id="KW-1133">Transmembrane helix</keyword>
<feature type="non-terminal residue" evidence="7">
    <location>
        <position position="345"/>
    </location>
</feature>
<accession>A0AAV2I0D6</accession>
<dbReference type="PANTHER" id="PTHR46641">
    <property type="entry name" value="FMRFAMIDE RECEPTOR-RELATED"/>
    <property type="match status" value="1"/>
</dbReference>
<name>A0AAV2I0D6_LYMST</name>
<dbReference type="PROSITE" id="PS50262">
    <property type="entry name" value="G_PROTEIN_RECEP_F1_2"/>
    <property type="match status" value="1"/>
</dbReference>
<keyword evidence="2 5" id="KW-0812">Transmembrane</keyword>
<dbReference type="Gene3D" id="1.20.1070.10">
    <property type="entry name" value="Rhodopsin 7-helix transmembrane proteins"/>
    <property type="match status" value="1"/>
</dbReference>
<comment type="subcellular location">
    <subcellularLocation>
        <location evidence="1">Membrane</location>
    </subcellularLocation>
</comment>
<reference evidence="7 8" key="1">
    <citation type="submission" date="2024-04" db="EMBL/GenBank/DDBJ databases">
        <authorList>
            <consortium name="Genoscope - CEA"/>
            <person name="William W."/>
        </authorList>
    </citation>
    <scope>NUCLEOTIDE SEQUENCE [LARGE SCALE GENOMIC DNA]</scope>
</reference>
<protein>
    <recommendedName>
        <fullName evidence="6">G-protein coupled receptors family 1 profile domain-containing protein</fullName>
    </recommendedName>
</protein>
<evidence type="ECO:0000259" key="6">
    <source>
        <dbReference type="PROSITE" id="PS50262"/>
    </source>
</evidence>
<evidence type="ECO:0000313" key="8">
    <source>
        <dbReference type="Proteomes" id="UP001497497"/>
    </source>
</evidence>
<dbReference type="EMBL" id="CAXITT010000337">
    <property type="protein sequence ID" value="CAL1539341.1"/>
    <property type="molecule type" value="Genomic_DNA"/>
</dbReference>
<evidence type="ECO:0000313" key="7">
    <source>
        <dbReference type="EMBL" id="CAL1539341.1"/>
    </source>
</evidence>
<evidence type="ECO:0000256" key="5">
    <source>
        <dbReference type="SAM" id="Phobius"/>
    </source>
</evidence>
<feature type="transmembrane region" description="Helical" evidence="5">
    <location>
        <begin position="21"/>
        <end position="44"/>
    </location>
</feature>
<evidence type="ECO:0000256" key="2">
    <source>
        <dbReference type="ARBA" id="ARBA00022692"/>
    </source>
</evidence>
<feature type="transmembrane region" description="Helical" evidence="5">
    <location>
        <begin position="104"/>
        <end position="123"/>
    </location>
</feature>
<evidence type="ECO:0000256" key="4">
    <source>
        <dbReference type="ARBA" id="ARBA00023136"/>
    </source>
</evidence>
<dbReference type="SUPFAM" id="SSF81321">
    <property type="entry name" value="Family A G protein-coupled receptor-like"/>
    <property type="match status" value="1"/>
</dbReference>
<feature type="transmembrane region" description="Helical" evidence="5">
    <location>
        <begin position="152"/>
        <end position="179"/>
    </location>
</feature>
<organism evidence="7 8">
    <name type="scientific">Lymnaea stagnalis</name>
    <name type="common">Great pond snail</name>
    <name type="synonym">Helix stagnalis</name>
    <dbReference type="NCBI Taxonomy" id="6523"/>
    <lineage>
        <taxon>Eukaryota</taxon>
        <taxon>Metazoa</taxon>
        <taxon>Spiralia</taxon>
        <taxon>Lophotrochozoa</taxon>
        <taxon>Mollusca</taxon>
        <taxon>Gastropoda</taxon>
        <taxon>Heterobranchia</taxon>
        <taxon>Euthyneura</taxon>
        <taxon>Panpulmonata</taxon>
        <taxon>Hygrophila</taxon>
        <taxon>Lymnaeoidea</taxon>
        <taxon>Lymnaeidae</taxon>
        <taxon>Lymnaea</taxon>
    </lineage>
</organism>
<feature type="non-terminal residue" evidence="7">
    <location>
        <position position="1"/>
    </location>
</feature>
<keyword evidence="4 5" id="KW-0472">Membrane</keyword>
<gene>
    <name evidence="7" type="ORF">GSLYS_00013160001</name>
</gene>
<feature type="domain" description="G-protein coupled receptors family 1 profile" evidence="6">
    <location>
        <begin position="1"/>
        <end position="327"/>
    </location>
</feature>
<proteinExistence type="predicted"/>
<dbReference type="AlphaFoldDB" id="A0AAV2I0D6"/>
<dbReference type="InterPro" id="IPR017452">
    <property type="entry name" value="GPCR_Rhodpsn_7TM"/>
</dbReference>
<dbReference type="GO" id="GO:0016020">
    <property type="term" value="C:membrane"/>
    <property type="evidence" value="ECO:0007669"/>
    <property type="project" value="UniProtKB-SubCell"/>
</dbReference>